<dbReference type="KEGG" id="olu:OSTLU_92390"/>
<dbReference type="eggNOG" id="ENOG502QRPA">
    <property type="taxonomic scope" value="Eukaryota"/>
</dbReference>
<dbReference type="OrthoDB" id="498569at2759"/>
<dbReference type="GeneID" id="5001084"/>
<evidence type="ECO:0000313" key="3">
    <source>
        <dbReference type="EMBL" id="ABO94881.1"/>
    </source>
</evidence>
<dbReference type="PANTHER" id="PTHR10900">
    <property type="entry name" value="PERIOSTIN-RELATED"/>
    <property type="match status" value="1"/>
</dbReference>
<keyword evidence="4" id="KW-1185">Reference proteome</keyword>
<dbReference type="InterPro" id="IPR050904">
    <property type="entry name" value="Adhesion/Biosynth-related"/>
</dbReference>
<dbReference type="Proteomes" id="UP000001568">
    <property type="component" value="Chromosome 3"/>
</dbReference>
<evidence type="ECO:0000259" key="2">
    <source>
        <dbReference type="PROSITE" id="PS50213"/>
    </source>
</evidence>
<organism evidence="3 4">
    <name type="scientific">Ostreococcus lucimarinus (strain CCE9901)</name>
    <dbReference type="NCBI Taxonomy" id="436017"/>
    <lineage>
        <taxon>Eukaryota</taxon>
        <taxon>Viridiplantae</taxon>
        <taxon>Chlorophyta</taxon>
        <taxon>Mamiellophyceae</taxon>
        <taxon>Mamiellales</taxon>
        <taxon>Bathycoccaceae</taxon>
        <taxon>Ostreococcus</taxon>
    </lineage>
</organism>
<protein>
    <recommendedName>
        <fullName evidence="2">FAS1 domain-containing protein</fullName>
    </recommendedName>
</protein>
<proteinExistence type="predicted"/>
<dbReference type="RefSeq" id="XP_001416588.1">
    <property type="nucleotide sequence ID" value="XM_001416551.1"/>
</dbReference>
<dbReference type="SMART" id="SM00554">
    <property type="entry name" value="FAS1"/>
    <property type="match status" value="1"/>
</dbReference>
<name>A4RU07_OSTLU</name>
<dbReference type="HOGENOM" id="CLU_1084121_0_0_1"/>
<feature type="compositionally biased region" description="Pro residues" evidence="1">
    <location>
        <begin position="213"/>
        <end position="225"/>
    </location>
</feature>
<feature type="compositionally biased region" description="Acidic residues" evidence="1">
    <location>
        <begin position="230"/>
        <end position="247"/>
    </location>
</feature>
<dbReference type="STRING" id="436017.A4RU07"/>
<dbReference type="Gene3D" id="2.30.180.10">
    <property type="entry name" value="FAS1 domain"/>
    <property type="match status" value="1"/>
</dbReference>
<dbReference type="PROSITE" id="PS50213">
    <property type="entry name" value="FAS1"/>
    <property type="match status" value="1"/>
</dbReference>
<feature type="non-terminal residue" evidence="3">
    <location>
        <position position="1"/>
    </location>
</feature>
<dbReference type="Pfam" id="PF02469">
    <property type="entry name" value="Fasciclin"/>
    <property type="match status" value="1"/>
</dbReference>
<evidence type="ECO:0000313" key="4">
    <source>
        <dbReference type="Proteomes" id="UP000001568"/>
    </source>
</evidence>
<dbReference type="GO" id="GO:0005615">
    <property type="term" value="C:extracellular space"/>
    <property type="evidence" value="ECO:0007669"/>
    <property type="project" value="TreeGrafter"/>
</dbReference>
<gene>
    <name evidence="3" type="ORF">OSTLU_92390</name>
</gene>
<feature type="domain" description="FAS1" evidence="2">
    <location>
        <begin position="23"/>
        <end position="179"/>
    </location>
</feature>
<dbReference type="SUPFAM" id="SSF82153">
    <property type="entry name" value="FAS1 domain"/>
    <property type="match status" value="1"/>
</dbReference>
<evidence type="ECO:0000256" key="1">
    <source>
        <dbReference type="SAM" id="MobiDB-lite"/>
    </source>
</evidence>
<reference evidence="3 4" key="1">
    <citation type="journal article" date="2007" name="Proc. Natl. Acad. Sci. U.S.A.">
        <title>The tiny eukaryote Ostreococcus provides genomic insights into the paradox of plankton speciation.</title>
        <authorList>
            <person name="Palenik B."/>
            <person name="Grimwood J."/>
            <person name="Aerts A."/>
            <person name="Rouze P."/>
            <person name="Salamov A."/>
            <person name="Putnam N."/>
            <person name="Dupont C."/>
            <person name="Jorgensen R."/>
            <person name="Derelle E."/>
            <person name="Rombauts S."/>
            <person name="Zhou K."/>
            <person name="Otillar R."/>
            <person name="Merchant S.S."/>
            <person name="Podell S."/>
            <person name="Gaasterland T."/>
            <person name="Napoli C."/>
            <person name="Gendler K."/>
            <person name="Manuell A."/>
            <person name="Tai V."/>
            <person name="Vallon O."/>
            <person name="Piganeau G."/>
            <person name="Jancek S."/>
            <person name="Heijde M."/>
            <person name="Jabbari K."/>
            <person name="Bowler C."/>
            <person name="Lohr M."/>
            <person name="Robbens S."/>
            <person name="Werner G."/>
            <person name="Dubchak I."/>
            <person name="Pazour G.J."/>
            <person name="Ren Q."/>
            <person name="Paulsen I."/>
            <person name="Delwiche C."/>
            <person name="Schmutz J."/>
            <person name="Rokhsar D."/>
            <person name="Van de Peer Y."/>
            <person name="Moreau H."/>
            <person name="Grigoriev I.V."/>
        </authorList>
    </citation>
    <scope>NUCLEOTIDE SEQUENCE [LARGE SCALE GENOMIC DNA]</scope>
    <source>
        <strain evidence="3 4">CCE9901</strain>
    </source>
</reference>
<dbReference type="AlphaFoldDB" id="A4RU07"/>
<dbReference type="OMA" id="DEMYTID"/>
<sequence length="257" mass="27677">VRPGIRPRRYRYGRKLLQQDKKCKTMLDVVESLPQLSSLKEAIKDLPKIRDALNNSTAQDTFFAPSNEAIASLTLWGGFDDFKRGLEGMFSSDEIKALVVAYHAIPDQKLNWGQLRAKAAKGEFLPTALSKIFPDSSAALEVSWWKGDIFLKGVGSEAKISAADIPACGSIVHVIDGVLLPLDGDGELSDEQKARIEAARIALGGKDEEPGDAPAPAPDAAPAPAPAEVFPDDIEELDVDYPMEDQYGEAPAPAPAP</sequence>
<feature type="region of interest" description="Disordered" evidence="1">
    <location>
        <begin position="202"/>
        <end position="257"/>
    </location>
</feature>
<dbReference type="EMBL" id="CP000583">
    <property type="protein sequence ID" value="ABO94881.1"/>
    <property type="molecule type" value="Genomic_DNA"/>
</dbReference>
<dbReference type="PANTHER" id="PTHR10900:SF77">
    <property type="entry name" value="FI19380P1"/>
    <property type="match status" value="1"/>
</dbReference>
<dbReference type="Gramene" id="ABO94881">
    <property type="protein sequence ID" value="ABO94881"/>
    <property type="gene ID" value="OSTLU_92390"/>
</dbReference>
<dbReference type="InterPro" id="IPR036378">
    <property type="entry name" value="FAS1_dom_sf"/>
</dbReference>
<accession>A4RU07</accession>
<dbReference type="InterPro" id="IPR000782">
    <property type="entry name" value="FAS1_domain"/>
</dbReference>